<feature type="transmembrane region" description="Helical" evidence="1">
    <location>
        <begin position="28"/>
        <end position="48"/>
    </location>
</feature>
<organism evidence="2 3">
    <name type="scientific">Iodidimonas gelatinilytica</name>
    <dbReference type="NCBI Taxonomy" id="1236966"/>
    <lineage>
        <taxon>Bacteria</taxon>
        <taxon>Pseudomonadati</taxon>
        <taxon>Pseudomonadota</taxon>
        <taxon>Alphaproteobacteria</taxon>
        <taxon>Iodidimonadales</taxon>
        <taxon>Iodidimonadaceae</taxon>
        <taxon>Iodidimonas</taxon>
    </lineage>
</organism>
<keyword evidence="1" id="KW-0472">Membrane</keyword>
<name>A0A5A7N2P5_9PROT</name>
<dbReference type="RefSeq" id="WP_150002902.1">
    <property type="nucleotide sequence ID" value="NZ_BKCM01000023.1"/>
</dbReference>
<proteinExistence type="predicted"/>
<dbReference type="Proteomes" id="UP000325187">
    <property type="component" value="Unassembled WGS sequence"/>
</dbReference>
<dbReference type="EMBL" id="BKCM01000023">
    <property type="protein sequence ID" value="GER02267.1"/>
    <property type="molecule type" value="Genomic_DNA"/>
</dbReference>
<evidence type="ECO:0000256" key="1">
    <source>
        <dbReference type="SAM" id="Phobius"/>
    </source>
</evidence>
<gene>
    <name evidence="2" type="ORF">JCM17845_28900</name>
</gene>
<keyword evidence="1" id="KW-0812">Transmembrane</keyword>
<feature type="transmembrane region" description="Helical" evidence="1">
    <location>
        <begin position="60"/>
        <end position="79"/>
    </location>
</feature>
<reference evidence="2 3" key="1">
    <citation type="submission" date="2019-09" db="EMBL/GenBank/DDBJ databases">
        <title>NBRP : Genome information of microbial organism related human and environment.</title>
        <authorList>
            <person name="Hattori M."/>
            <person name="Oshima K."/>
            <person name="Inaba H."/>
            <person name="Suda W."/>
            <person name="Sakamoto M."/>
            <person name="Iino T."/>
            <person name="Kitahara M."/>
            <person name="Oshida Y."/>
            <person name="Iida T."/>
            <person name="Kudo T."/>
            <person name="Itoh T."/>
            <person name="Ohkuma M."/>
        </authorList>
    </citation>
    <scope>NUCLEOTIDE SEQUENCE [LARGE SCALE GENOMIC DNA]</scope>
    <source>
        <strain evidence="2 3">Mie-1</strain>
    </source>
</reference>
<comment type="caution">
    <text evidence="2">The sequence shown here is derived from an EMBL/GenBank/DDBJ whole genome shotgun (WGS) entry which is preliminary data.</text>
</comment>
<keyword evidence="3" id="KW-1185">Reference proteome</keyword>
<accession>A0A5A7N2P5</accession>
<sequence>MAVWAAATALMVLVPLLAMRVTDEVSWTGFDFAYAGALIFAVGVAWELAAKKTGNRACRAAVGVALVAAFLLVWMNGAVGIVGSEDNPANLMYGGVLAVGIVGAVIARFRAEGMARAQGSVALIALIAEGREKQPTRPETLQINPKIRRSFPDRHQKSRHGRSEITILRGVRR</sequence>
<feature type="transmembrane region" description="Helical" evidence="1">
    <location>
        <begin position="91"/>
        <end position="109"/>
    </location>
</feature>
<evidence type="ECO:0000313" key="3">
    <source>
        <dbReference type="Proteomes" id="UP000325187"/>
    </source>
</evidence>
<protein>
    <submittedName>
        <fullName evidence="2">Uncharacterized protein</fullName>
    </submittedName>
</protein>
<keyword evidence="1" id="KW-1133">Transmembrane helix</keyword>
<evidence type="ECO:0000313" key="2">
    <source>
        <dbReference type="EMBL" id="GER02267.1"/>
    </source>
</evidence>
<dbReference type="AlphaFoldDB" id="A0A5A7N2P5"/>